<proteinExistence type="predicted"/>
<name>A0AA40I176_CNENI</name>
<reference evidence="2" key="1">
    <citation type="submission" date="2023-06" db="EMBL/GenBank/DDBJ databases">
        <title>Reference genome for the Northern bat (Eptesicus nilssonii), a most northern bat species.</title>
        <authorList>
            <person name="Laine V.N."/>
            <person name="Pulliainen A.T."/>
            <person name="Lilley T.M."/>
        </authorList>
    </citation>
    <scope>NUCLEOTIDE SEQUENCE</scope>
    <source>
        <strain evidence="2">BLF_Eptnil</strain>
        <tissue evidence="2">Kidney</tissue>
    </source>
</reference>
<sequence length="89" mass="10376">MQSAWKKLWPVSVAEQDFEGFEDEPVFVVENILSLGKSMGLEVDDDDVKDHNTELATKNSKTFRGSSNRRQLRSSLPRKKRERRILLFH</sequence>
<dbReference type="EMBL" id="JAULJE010000007">
    <property type="protein sequence ID" value="KAK1340632.1"/>
    <property type="molecule type" value="Genomic_DNA"/>
</dbReference>
<organism evidence="2 3">
    <name type="scientific">Cnephaeus nilssonii</name>
    <name type="common">Northern bat</name>
    <name type="synonym">Eptesicus nilssonii</name>
    <dbReference type="NCBI Taxonomy" id="3371016"/>
    <lineage>
        <taxon>Eukaryota</taxon>
        <taxon>Metazoa</taxon>
        <taxon>Chordata</taxon>
        <taxon>Craniata</taxon>
        <taxon>Vertebrata</taxon>
        <taxon>Euteleostomi</taxon>
        <taxon>Mammalia</taxon>
        <taxon>Eutheria</taxon>
        <taxon>Laurasiatheria</taxon>
        <taxon>Chiroptera</taxon>
        <taxon>Yangochiroptera</taxon>
        <taxon>Vespertilionidae</taxon>
        <taxon>Cnephaeus</taxon>
    </lineage>
</organism>
<gene>
    <name evidence="2" type="ORF">QTO34_017022</name>
</gene>
<dbReference type="AlphaFoldDB" id="A0AA40I176"/>
<feature type="region of interest" description="Disordered" evidence="1">
    <location>
        <begin position="53"/>
        <end position="78"/>
    </location>
</feature>
<keyword evidence="3" id="KW-1185">Reference proteome</keyword>
<dbReference type="Proteomes" id="UP001177744">
    <property type="component" value="Unassembled WGS sequence"/>
</dbReference>
<evidence type="ECO:0000313" key="3">
    <source>
        <dbReference type="Proteomes" id="UP001177744"/>
    </source>
</evidence>
<protein>
    <submittedName>
        <fullName evidence="2">Uncharacterized protein</fullName>
    </submittedName>
</protein>
<evidence type="ECO:0000313" key="2">
    <source>
        <dbReference type="EMBL" id="KAK1340632.1"/>
    </source>
</evidence>
<evidence type="ECO:0000256" key="1">
    <source>
        <dbReference type="SAM" id="MobiDB-lite"/>
    </source>
</evidence>
<accession>A0AA40I176</accession>
<comment type="caution">
    <text evidence="2">The sequence shown here is derived from an EMBL/GenBank/DDBJ whole genome shotgun (WGS) entry which is preliminary data.</text>
</comment>
<feature type="compositionally biased region" description="Polar residues" evidence="1">
    <location>
        <begin position="54"/>
        <end position="69"/>
    </location>
</feature>